<comment type="caution">
    <text evidence="2">The sequence shown here is derived from an EMBL/GenBank/DDBJ whole genome shotgun (WGS) entry which is preliminary data.</text>
</comment>
<feature type="compositionally biased region" description="Polar residues" evidence="1">
    <location>
        <begin position="135"/>
        <end position="157"/>
    </location>
</feature>
<feature type="region of interest" description="Disordered" evidence="1">
    <location>
        <begin position="90"/>
        <end position="157"/>
    </location>
</feature>
<proteinExistence type="predicted"/>
<evidence type="ECO:0000256" key="1">
    <source>
        <dbReference type="SAM" id="MobiDB-lite"/>
    </source>
</evidence>
<dbReference type="Proteomes" id="UP001218218">
    <property type="component" value="Unassembled WGS sequence"/>
</dbReference>
<dbReference type="AlphaFoldDB" id="A0AAD6YX69"/>
<protein>
    <submittedName>
        <fullName evidence="2">Uncharacterized protein</fullName>
    </submittedName>
</protein>
<evidence type="ECO:0000313" key="2">
    <source>
        <dbReference type="EMBL" id="KAJ7301012.1"/>
    </source>
</evidence>
<dbReference type="EMBL" id="JARIHO010000146">
    <property type="protein sequence ID" value="KAJ7301012.1"/>
    <property type="molecule type" value="Genomic_DNA"/>
</dbReference>
<name>A0AAD6YX69_9AGAR</name>
<keyword evidence="3" id="KW-1185">Reference proteome</keyword>
<feature type="region of interest" description="Disordered" evidence="1">
    <location>
        <begin position="779"/>
        <end position="798"/>
    </location>
</feature>
<organism evidence="2 3">
    <name type="scientific">Mycena albidolilacea</name>
    <dbReference type="NCBI Taxonomy" id="1033008"/>
    <lineage>
        <taxon>Eukaryota</taxon>
        <taxon>Fungi</taxon>
        <taxon>Dikarya</taxon>
        <taxon>Basidiomycota</taxon>
        <taxon>Agaricomycotina</taxon>
        <taxon>Agaricomycetes</taxon>
        <taxon>Agaricomycetidae</taxon>
        <taxon>Agaricales</taxon>
        <taxon>Marasmiineae</taxon>
        <taxon>Mycenaceae</taxon>
        <taxon>Mycena</taxon>
    </lineage>
</organism>
<reference evidence="2" key="1">
    <citation type="submission" date="2023-03" db="EMBL/GenBank/DDBJ databases">
        <title>Massive genome expansion in bonnet fungi (Mycena s.s.) driven by repeated elements and novel gene families across ecological guilds.</title>
        <authorList>
            <consortium name="Lawrence Berkeley National Laboratory"/>
            <person name="Harder C.B."/>
            <person name="Miyauchi S."/>
            <person name="Viragh M."/>
            <person name="Kuo A."/>
            <person name="Thoen E."/>
            <person name="Andreopoulos B."/>
            <person name="Lu D."/>
            <person name="Skrede I."/>
            <person name="Drula E."/>
            <person name="Henrissat B."/>
            <person name="Morin E."/>
            <person name="Kohler A."/>
            <person name="Barry K."/>
            <person name="LaButti K."/>
            <person name="Morin E."/>
            <person name="Salamov A."/>
            <person name="Lipzen A."/>
            <person name="Mereny Z."/>
            <person name="Hegedus B."/>
            <person name="Baldrian P."/>
            <person name="Stursova M."/>
            <person name="Weitz H."/>
            <person name="Taylor A."/>
            <person name="Grigoriev I.V."/>
            <person name="Nagy L.G."/>
            <person name="Martin F."/>
            <person name="Kauserud H."/>
        </authorList>
    </citation>
    <scope>NUCLEOTIDE SEQUENCE</scope>
    <source>
        <strain evidence="2">CBHHK002</strain>
    </source>
</reference>
<evidence type="ECO:0000313" key="3">
    <source>
        <dbReference type="Proteomes" id="UP001218218"/>
    </source>
</evidence>
<gene>
    <name evidence="2" type="ORF">DFH08DRAFT_827925</name>
</gene>
<sequence>MRIDRFRRAPGYHNQKSQPNVPPNFLMMWKHISSPTLIFLRALYSLCASSTLTSIHCFNAVKPFYFRKYNSTQSDKSLVYLDHTPVMRFRGGSSSDDEDDDCDSDSPGPSNHKRKRNLTASHSRSRKSAVKATDRISNTTEPGIQITLGNPSAQNPNKTGIYVDRVVNLDSAPEVWEVLDERVTYILDVSDTPGCFEFQHKVQTIDAMVKKQCQDSLSGPTGSKTKSLAQVIIPEDKDDWPMIMDSRRSNLSCGGFYTCSLADEDYLDSFEQCGTDSQDFVSAPIRTAKMAEAGSLVAIATEYLFCFITVFAQNTAEEHPKILTFRAVAMPSCANTPRWLKVPSDIKVSDTYYYRDPSMGSLNSVDAQIGQGMTQSFTEIEVDDDDVVLGPCLQIVHPSHLPKNRICPRTHFREGKHAPGTLIKQSCPAKLLILVPVEEGNMRAVIIPAAGRHHNHPLFPRRRVPFAAARQAQSEPLPFACTRQLLDGKMPQEIHPSLIDTRKRRQSVFNKKFQKFPYRTGLKAVWHEFELDRAREVGQCYIHAVNTLADDTHVIVTVNPELAALTLEASWIMLLVWLNGLDRRTVIGRVWSNRATREAFFLVWNVSTSRFFSKSSSLLGALGDSEGAQAQALGDVIILRRLNLKAVDGVATVDVDTILMFVWKTCLVHFKRGVFALETYMDSLEFHYLLSFPYLKTDADIQEYYTFCGESQNTKLKGSHAHDNQVNKTNATLLEAILSAREFDGENARIIKASLESGIWENRNNSLCARFSSQAAHHARSRQKKAEVNSDPATNGLRSCLKATEKSSKEKDLEIQRRNARLNDLSRPVASSSRKQIESFTPSCALVTEDWSSWSKSPKHSSITQNH</sequence>
<feature type="compositionally biased region" description="Basic residues" evidence="1">
    <location>
        <begin position="111"/>
        <end position="129"/>
    </location>
</feature>
<feature type="compositionally biased region" description="Acidic residues" evidence="1">
    <location>
        <begin position="95"/>
        <end position="104"/>
    </location>
</feature>
<accession>A0AAD6YX69</accession>